<gene>
    <name evidence="1" type="ORF">Patl1_17876</name>
</gene>
<dbReference type="EMBL" id="CM047898">
    <property type="protein sequence ID" value="KAJ0106486.1"/>
    <property type="molecule type" value="Genomic_DNA"/>
</dbReference>
<dbReference type="Proteomes" id="UP001164250">
    <property type="component" value="Chromosome 2"/>
</dbReference>
<evidence type="ECO:0000313" key="1">
    <source>
        <dbReference type="EMBL" id="KAJ0106486.1"/>
    </source>
</evidence>
<keyword evidence="2" id="KW-1185">Reference proteome</keyword>
<proteinExistence type="predicted"/>
<accession>A0ACC1C3D4</accession>
<name>A0ACC1C3D4_9ROSI</name>
<sequence length="122" mass="12157">MEALMFEEVWALVLVVVLEEEVMVVGVEVEVEGGADGGIGSEEVVGGVGGGGIGGGSSHGGRFGVGGDVGGGAGIGGGVGGGATCGPQSPLNRWLMLWARPNIPVVSFLHVRDYGDAQYFAL</sequence>
<protein>
    <submittedName>
        <fullName evidence="1">Uncharacterized protein</fullName>
    </submittedName>
</protein>
<evidence type="ECO:0000313" key="2">
    <source>
        <dbReference type="Proteomes" id="UP001164250"/>
    </source>
</evidence>
<reference evidence="2" key="1">
    <citation type="journal article" date="2023" name="G3 (Bethesda)">
        <title>Genome assembly and association tests identify interacting loci associated with vigor, precocity, and sex in interspecific pistachio rootstocks.</title>
        <authorList>
            <person name="Palmer W."/>
            <person name="Jacygrad E."/>
            <person name="Sagayaradj S."/>
            <person name="Cavanaugh K."/>
            <person name="Han R."/>
            <person name="Bertier L."/>
            <person name="Beede B."/>
            <person name="Kafkas S."/>
            <person name="Golino D."/>
            <person name="Preece J."/>
            <person name="Michelmore R."/>
        </authorList>
    </citation>
    <scope>NUCLEOTIDE SEQUENCE [LARGE SCALE GENOMIC DNA]</scope>
</reference>
<comment type="caution">
    <text evidence="1">The sequence shown here is derived from an EMBL/GenBank/DDBJ whole genome shotgun (WGS) entry which is preliminary data.</text>
</comment>
<organism evidence="1 2">
    <name type="scientific">Pistacia atlantica</name>
    <dbReference type="NCBI Taxonomy" id="434234"/>
    <lineage>
        <taxon>Eukaryota</taxon>
        <taxon>Viridiplantae</taxon>
        <taxon>Streptophyta</taxon>
        <taxon>Embryophyta</taxon>
        <taxon>Tracheophyta</taxon>
        <taxon>Spermatophyta</taxon>
        <taxon>Magnoliopsida</taxon>
        <taxon>eudicotyledons</taxon>
        <taxon>Gunneridae</taxon>
        <taxon>Pentapetalae</taxon>
        <taxon>rosids</taxon>
        <taxon>malvids</taxon>
        <taxon>Sapindales</taxon>
        <taxon>Anacardiaceae</taxon>
        <taxon>Pistacia</taxon>
    </lineage>
</organism>